<dbReference type="InterPro" id="IPR013678">
    <property type="entry name" value="RNR_2_N"/>
</dbReference>
<dbReference type="GO" id="GO:0004748">
    <property type="term" value="F:ribonucleoside-diphosphate reductase activity, thioredoxin disulfide as acceptor"/>
    <property type="evidence" value="ECO:0007669"/>
    <property type="project" value="InterPro"/>
</dbReference>
<feature type="domain" description="Ribonucleotide reductase class II vitamin B12-dependent N-terminal" evidence="1">
    <location>
        <begin position="29"/>
        <end position="66"/>
    </location>
</feature>
<gene>
    <name evidence="2" type="ORF">METZ01_LOCUS232739</name>
</gene>
<evidence type="ECO:0000313" key="2">
    <source>
        <dbReference type="EMBL" id="SVB79885.1"/>
    </source>
</evidence>
<dbReference type="GO" id="GO:0050897">
    <property type="term" value="F:cobalt ion binding"/>
    <property type="evidence" value="ECO:0007669"/>
    <property type="project" value="InterPro"/>
</dbReference>
<proteinExistence type="predicted"/>
<dbReference type="Pfam" id="PF08471">
    <property type="entry name" value="Ribonuc_red_2_N"/>
    <property type="match status" value="1"/>
</dbReference>
<dbReference type="EMBL" id="UINC01058051">
    <property type="protein sequence ID" value="SVB79885.1"/>
    <property type="molecule type" value="Genomic_DNA"/>
</dbReference>
<protein>
    <recommendedName>
        <fullName evidence="1">Ribonucleotide reductase class II vitamin B12-dependent N-terminal domain-containing protein</fullName>
    </recommendedName>
</protein>
<evidence type="ECO:0000259" key="1">
    <source>
        <dbReference type="Pfam" id="PF08471"/>
    </source>
</evidence>
<accession>A0A382GYH0</accession>
<dbReference type="AlphaFoldDB" id="A0A382GYH0"/>
<feature type="non-terminal residue" evidence="2">
    <location>
        <position position="66"/>
    </location>
</feature>
<reference evidence="2" key="1">
    <citation type="submission" date="2018-05" db="EMBL/GenBank/DDBJ databases">
        <authorList>
            <person name="Lanie J.A."/>
            <person name="Ng W.-L."/>
            <person name="Kazmierczak K.M."/>
            <person name="Andrzejewski T.M."/>
            <person name="Davidsen T.M."/>
            <person name="Wayne K.J."/>
            <person name="Tettelin H."/>
            <person name="Glass J.I."/>
            <person name="Rusch D."/>
            <person name="Podicherti R."/>
            <person name="Tsui H.-C.T."/>
            <person name="Winkler M.E."/>
        </authorList>
    </citation>
    <scope>NUCLEOTIDE SEQUENCE</scope>
</reference>
<sequence length="66" mass="7636">MPVKLNGLKIERKFTESGQDPFQKLNWTQRDVEIRNFDGTIAFSMKDVNLPDNYSQVAANVLSQKY</sequence>
<organism evidence="2">
    <name type="scientific">marine metagenome</name>
    <dbReference type="NCBI Taxonomy" id="408172"/>
    <lineage>
        <taxon>unclassified sequences</taxon>
        <taxon>metagenomes</taxon>
        <taxon>ecological metagenomes</taxon>
    </lineage>
</organism>
<name>A0A382GYH0_9ZZZZ</name>